<accession>A0A8B6CE64</accession>
<organism evidence="2 3">
    <name type="scientific">Mytilus galloprovincialis</name>
    <name type="common">Mediterranean mussel</name>
    <dbReference type="NCBI Taxonomy" id="29158"/>
    <lineage>
        <taxon>Eukaryota</taxon>
        <taxon>Metazoa</taxon>
        <taxon>Spiralia</taxon>
        <taxon>Lophotrochozoa</taxon>
        <taxon>Mollusca</taxon>
        <taxon>Bivalvia</taxon>
        <taxon>Autobranchia</taxon>
        <taxon>Pteriomorphia</taxon>
        <taxon>Mytilida</taxon>
        <taxon>Mytiloidea</taxon>
        <taxon>Mytilidae</taxon>
        <taxon>Mytilinae</taxon>
        <taxon>Mytilus</taxon>
    </lineage>
</organism>
<evidence type="ECO:0000313" key="2">
    <source>
        <dbReference type="EMBL" id="VDI03926.1"/>
    </source>
</evidence>
<dbReference type="OrthoDB" id="10376369at2759"/>
<keyword evidence="1" id="KW-0472">Membrane</keyword>
<dbReference type="SUPFAM" id="SSF101898">
    <property type="entry name" value="NHL repeat"/>
    <property type="match status" value="1"/>
</dbReference>
<dbReference type="Proteomes" id="UP000596742">
    <property type="component" value="Unassembled WGS sequence"/>
</dbReference>
<protein>
    <submittedName>
        <fullName evidence="2">Uncharacterized protein</fullName>
    </submittedName>
</protein>
<evidence type="ECO:0000256" key="1">
    <source>
        <dbReference type="SAM" id="Phobius"/>
    </source>
</evidence>
<evidence type="ECO:0000313" key="3">
    <source>
        <dbReference type="Proteomes" id="UP000596742"/>
    </source>
</evidence>
<dbReference type="EMBL" id="UYJE01001649">
    <property type="protein sequence ID" value="VDI03926.1"/>
    <property type="molecule type" value="Genomic_DNA"/>
</dbReference>
<dbReference type="AlphaFoldDB" id="A0A8B6CE64"/>
<sequence length="313" mass="35505">MQRLMCFKCQSKKSSNSKTETDKRIIDIKELGQQDTDMDQQVNDVGLHGKEVDHQDKEMMSMSGQLKAGVYSSPTNVQLINIKEYQTNLDDIELLAVSLNGSKWIGNGMYKEGLNPLTTHTALQHVRIDEGKLNIKSSFNMLVWDIAVTPDNDILLATGKPRLMKIRPRSNRLTDSNFCAGTALMSVHVTKANRVIAGGRTFVVVMDTDGNLLKRYENDMNRKTYFDGNILSITSTINGHIFVIQRTNNPKVFVLGKDDIINDYTGHPLVNSHNKFHPMSHQSTMLLWLTISIIHYIYWTTMVTYLQPITPRT</sequence>
<comment type="caution">
    <text evidence="2">The sequence shown here is derived from an EMBL/GenBank/DDBJ whole genome shotgun (WGS) entry which is preliminary data.</text>
</comment>
<proteinExistence type="predicted"/>
<keyword evidence="1" id="KW-1133">Transmembrane helix</keyword>
<reference evidence="2" key="1">
    <citation type="submission" date="2018-11" db="EMBL/GenBank/DDBJ databases">
        <authorList>
            <person name="Alioto T."/>
            <person name="Alioto T."/>
        </authorList>
    </citation>
    <scope>NUCLEOTIDE SEQUENCE</scope>
</reference>
<keyword evidence="3" id="KW-1185">Reference proteome</keyword>
<keyword evidence="1" id="KW-0812">Transmembrane</keyword>
<gene>
    <name evidence="2" type="ORF">MGAL_10B068472</name>
</gene>
<feature type="transmembrane region" description="Helical" evidence="1">
    <location>
        <begin position="285"/>
        <end position="306"/>
    </location>
</feature>
<name>A0A8B6CE64_MYTGA</name>